<dbReference type="AlphaFoldDB" id="A0A1H5UEM9"/>
<accession>A0A1H5UEM9</accession>
<keyword evidence="2" id="KW-1185">Reference proteome</keyword>
<gene>
    <name evidence="1" type="ORF">SAMN05421819_0992</name>
</gene>
<name>A0A1H5UEM9_9BACT</name>
<evidence type="ECO:0000313" key="1">
    <source>
        <dbReference type="EMBL" id="SEF73494.1"/>
    </source>
</evidence>
<evidence type="ECO:0000313" key="2">
    <source>
        <dbReference type="Proteomes" id="UP000236728"/>
    </source>
</evidence>
<dbReference type="RefSeq" id="WP_103931839.1">
    <property type="nucleotide sequence ID" value="NZ_FNVA01000001.1"/>
</dbReference>
<dbReference type="Proteomes" id="UP000236728">
    <property type="component" value="Unassembled WGS sequence"/>
</dbReference>
<reference evidence="1 2" key="1">
    <citation type="submission" date="2016-10" db="EMBL/GenBank/DDBJ databases">
        <authorList>
            <person name="de Groot N.N."/>
        </authorList>
    </citation>
    <scope>NUCLEOTIDE SEQUENCE [LARGE SCALE GENOMIC DNA]</scope>
    <source>
        <strain evidence="1 2">DSM 22489</strain>
    </source>
</reference>
<proteinExistence type="predicted"/>
<sequence>MRHTVIVVTRKRSNPNTTPRVSQPLGLRKWLGVLAVFLGLMVQTAHTHSHRGDLGGLTHGKGHAVAAASQSNSDLCPLCVAMHSATPAITAGMPEPQETTSALIPAEYGRFVSRPPAYWHFSRPPPTFTR</sequence>
<dbReference type="EMBL" id="FNVA01000001">
    <property type="protein sequence ID" value="SEF73494.1"/>
    <property type="molecule type" value="Genomic_DNA"/>
</dbReference>
<protein>
    <recommendedName>
        <fullName evidence="3">DUF2946 domain-containing protein</fullName>
    </recommendedName>
</protein>
<evidence type="ECO:0008006" key="3">
    <source>
        <dbReference type="Google" id="ProtNLM"/>
    </source>
</evidence>
<organism evidence="1 2">
    <name type="scientific">Bryocella elongata</name>
    <dbReference type="NCBI Taxonomy" id="863522"/>
    <lineage>
        <taxon>Bacteria</taxon>
        <taxon>Pseudomonadati</taxon>
        <taxon>Acidobacteriota</taxon>
        <taxon>Terriglobia</taxon>
        <taxon>Terriglobales</taxon>
        <taxon>Acidobacteriaceae</taxon>
        <taxon>Bryocella</taxon>
    </lineage>
</organism>
<dbReference type="OrthoDB" id="122372at2"/>